<name>A0A4Z1PCI5_9PEZI</name>
<dbReference type="Proteomes" id="UP000298493">
    <property type="component" value="Unassembled WGS sequence"/>
</dbReference>
<feature type="region of interest" description="Disordered" evidence="1">
    <location>
        <begin position="42"/>
        <end position="71"/>
    </location>
</feature>
<keyword evidence="3" id="KW-1185">Reference proteome</keyword>
<evidence type="ECO:0000313" key="3">
    <source>
        <dbReference type="Proteomes" id="UP000298493"/>
    </source>
</evidence>
<gene>
    <name evidence="2" type="ORF">E6O75_ATG07704</name>
</gene>
<sequence length="134" mass="13924">MPETNPWVCCDCGASNQASNSFSNYCRSCFDPADRCTTCTGQRKGTYNPDEDGDPTFGDYPGDDRRLGGSYSGSRGYRGGYGGYGLGGVYGGYGGYGGGYGGYGGYGELGGGYGGSGGGYGGYSYGYDDDDEFW</sequence>
<dbReference type="EMBL" id="SNSC02000011">
    <property type="protein sequence ID" value="TID20244.1"/>
    <property type="molecule type" value="Genomic_DNA"/>
</dbReference>
<evidence type="ECO:0000313" key="2">
    <source>
        <dbReference type="EMBL" id="TID20244.1"/>
    </source>
</evidence>
<comment type="caution">
    <text evidence="2">The sequence shown here is derived from an EMBL/GenBank/DDBJ whole genome shotgun (WGS) entry which is preliminary data.</text>
</comment>
<proteinExistence type="predicted"/>
<organism evidence="2 3">
    <name type="scientific">Venturia nashicola</name>
    <dbReference type="NCBI Taxonomy" id="86259"/>
    <lineage>
        <taxon>Eukaryota</taxon>
        <taxon>Fungi</taxon>
        <taxon>Dikarya</taxon>
        <taxon>Ascomycota</taxon>
        <taxon>Pezizomycotina</taxon>
        <taxon>Dothideomycetes</taxon>
        <taxon>Pleosporomycetidae</taxon>
        <taxon>Venturiales</taxon>
        <taxon>Venturiaceae</taxon>
        <taxon>Venturia</taxon>
    </lineage>
</organism>
<evidence type="ECO:0000256" key="1">
    <source>
        <dbReference type="SAM" id="MobiDB-lite"/>
    </source>
</evidence>
<protein>
    <submittedName>
        <fullName evidence="2">Uncharacterized protein</fullName>
    </submittedName>
</protein>
<dbReference type="AlphaFoldDB" id="A0A4Z1PCI5"/>
<reference evidence="2 3" key="1">
    <citation type="submission" date="2019-04" db="EMBL/GenBank/DDBJ databases">
        <title>High contiguity whole genome sequence and gene annotation resource for two Venturia nashicola isolates.</title>
        <authorList>
            <person name="Prokchorchik M."/>
            <person name="Won K."/>
            <person name="Lee Y."/>
            <person name="Choi E.D."/>
            <person name="Segonzac C."/>
            <person name="Sohn K.H."/>
        </authorList>
    </citation>
    <scope>NUCLEOTIDE SEQUENCE [LARGE SCALE GENOMIC DNA]</scope>
    <source>
        <strain evidence="2 3">PRI2</strain>
    </source>
</reference>
<accession>A0A4Z1PCI5</accession>